<protein>
    <submittedName>
        <fullName evidence="9">DedA family protein</fullName>
    </submittedName>
</protein>
<sequence>MDLSTFLAQLEGWILALSGSPWVYPVMWALATVDGFFPPLPSESVVITLAVASKTAGVPWLPGILLTAMAGAWVGDQIAYQIGRSIGVERIRVLRTRRGRETVAWSRRALARRGASFIIAARYVPVGRVAVNMTAGAVQYPRKRFMLFSAIAAVVWALYSAVVGLTAGAWLGHQPLLAMVAGVVVGVLLGVVLDFAVRGVMHARTRSPQPVAAAVAPAPVDVDEAA</sequence>
<dbReference type="Proteomes" id="UP000248783">
    <property type="component" value="Unassembled WGS sequence"/>
</dbReference>
<dbReference type="Pfam" id="PF09335">
    <property type="entry name" value="VTT_dom"/>
    <property type="match status" value="1"/>
</dbReference>
<reference evidence="9 10" key="1">
    <citation type="submission" date="2018-06" db="EMBL/GenBank/DDBJ databases">
        <title>Whole genome sequencing of a novel hydrocarbon degrading bacterial strain, PW21 isolated from oil contaminated produced water sample.</title>
        <authorList>
            <person name="Nagkirti P."/>
            <person name="Shaikh A."/>
            <person name="Gowdaman V."/>
            <person name="Engineer A.E."/>
            <person name="Dagar S."/>
            <person name="Dhakephalkar P.K."/>
        </authorList>
    </citation>
    <scope>NUCLEOTIDE SEQUENCE [LARGE SCALE GENOMIC DNA]</scope>
    <source>
        <strain evidence="9 10">PW21</strain>
    </source>
</reference>
<dbReference type="PANTHER" id="PTHR30353:SF0">
    <property type="entry name" value="TRANSMEMBRANE PROTEIN"/>
    <property type="match status" value="1"/>
</dbReference>
<dbReference type="InterPro" id="IPR032818">
    <property type="entry name" value="DedA-like"/>
</dbReference>
<keyword evidence="4 7" id="KW-0812">Transmembrane</keyword>
<evidence type="ECO:0000256" key="6">
    <source>
        <dbReference type="ARBA" id="ARBA00023136"/>
    </source>
</evidence>
<accession>A0A2W5Y8P6</accession>
<dbReference type="EMBL" id="QKWH01000001">
    <property type="protein sequence ID" value="PZR54894.1"/>
    <property type="molecule type" value="Genomic_DNA"/>
</dbReference>
<evidence type="ECO:0000256" key="2">
    <source>
        <dbReference type="ARBA" id="ARBA00010792"/>
    </source>
</evidence>
<feature type="domain" description="VTT" evidence="8">
    <location>
        <begin position="41"/>
        <end position="164"/>
    </location>
</feature>
<evidence type="ECO:0000256" key="1">
    <source>
        <dbReference type="ARBA" id="ARBA00004651"/>
    </source>
</evidence>
<name>A0A2W5Y8P6_9MICO</name>
<proteinExistence type="inferred from homology"/>
<keyword evidence="3 7" id="KW-1003">Cell membrane</keyword>
<keyword evidence="6 7" id="KW-0472">Membrane</keyword>
<evidence type="ECO:0000256" key="4">
    <source>
        <dbReference type="ARBA" id="ARBA00022692"/>
    </source>
</evidence>
<feature type="transmembrane region" description="Helical" evidence="7">
    <location>
        <begin position="12"/>
        <end position="37"/>
    </location>
</feature>
<comment type="subcellular location">
    <subcellularLocation>
        <location evidence="1 7">Cell membrane</location>
        <topology evidence="1 7">Multi-pass membrane protein</topology>
    </subcellularLocation>
</comment>
<comment type="similarity">
    <text evidence="2 7">Belongs to the DedA family.</text>
</comment>
<dbReference type="RefSeq" id="WP_111249260.1">
    <property type="nucleotide sequence ID" value="NZ_QKWH01000001.1"/>
</dbReference>
<feature type="transmembrane region" description="Helical" evidence="7">
    <location>
        <begin position="145"/>
        <end position="170"/>
    </location>
</feature>
<evidence type="ECO:0000313" key="10">
    <source>
        <dbReference type="Proteomes" id="UP000248783"/>
    </source>
</evidence>
<evidence type="ECO:0000313" key="9">
    <source>
        <dbReference type="EMBL" id="PZR54894.1"/>
    </source>
</evidence>
<keyword evidence="10" id="KW-1185">Reference proteome</keyword>
<dbReference type="InterPro" id="IPR032816">
    <property type="entry name" value="VTT_dom"/>
</dbReference>
<organism evidence="9 10">
    <name type="scientific">Xylanimonas oleitrophica</name>
    <dbReference type="NCBI Taxonomy" id="2607479"/>
    <lineage>
        <taxon>Bacteria</taxon>
        <taxon>Bacillati</taxon>
        <taxon>Actinomycetota</taxon>
        <taxon>Actinomycetes</taxon>
        <taxon>Micrococcales</taxon>
        <taxon>Promicromonosporaceae</taxon>
        <taxon>Xylanimonas</taxon>
    </lineage>
</organism>
<keyword evidence="5 7" id="KW-1133">Transmembrane helix</keyword>
<dbReference type="AlphaFoldDB" id="A0A2W5Y8P6"/>
<dbReference type="GO" id="GO:0005886">
    <property type="term" value="C:plasma membrane"/>
    <property type="evidence" value="ECO:0007669"/>
    <property type="project" value="UniProtKB-SubCell"/>
</dbReference>
<feature type="transmembrane region" description="Helical" evidence="7">
    <location>
        <begin position="57"/>
        <end position="75"/>
    </location>
</feature>
<evidence type="ECO:0000256" key="5">
    <source>
        <dbReference type="ARBA" id="ARBA00022989"/>
    </source>
</evidence>
<evidence type="ECO:0000259" key="8">
    <source>
        <dbReference type="Pfam" id="PF09335"/>
    </source>
</evidence>
<feature type="transmembrane region" description="Helical" evidence="7">
    <location>
        <begin position="176"/>
        <end position="197"/>
    </location>
</feature>
<evidence type="ECO:0000256" key="3">
    <source>
        <dbReference type="ARBA" id="ARBA00022475"/>
    </source>
</evidence>
<evidence type="ECO:0000256" key="7">
    <source>
        <dbReference type="RuleBase" id="RU367016"/>
    </source>
</evidence>
<dbReference type="PANTHER" id="PTHR30353">
    <property type="entry name" value="INNER MEMBRANE PROTEIN DEDA-RELATED"/>
    <property type="match status" value="1"/>
</dbReference>
<gene>
    <name evidence="9" type="ORF">DNL40_00355</name>
</gene>
<comment type="caution">
    <text evidence="9">The sequence shown here is derived from an EMBL/GenBank/DDBJ whole genome shotgun (WGS) entry which is preliminary data.</text>
</comment>